<evidence type="ECO:0000256" key="6">
    <source>
        <dbReference type="SAM" id="Coils"/>
    </source>
</evidence>
<keyword evidence="7" id="KW-0732">Signal</keyword>
<dbReference type="AlphaFoldDB" id="A0A0N5AP45"/>
<dbReference type="GO" id="GO:0007129">
    <property type="term" value="P:homologous chromosome pairing at meiosis"/>
    <property type="evidence" value="ECO:0007669"/>
    <property type="project" value="TreeGrafter"/>
</dbReference>
<feature type="chain" id="PRO_5005893357" evidence="7">
    <location>
        <begin position="22"/>
        <end position="146"/>
    </location>
</feature>
<dbReference type="Pfam" id="PF07106">
    <property type="entry name" value="WHD_TBPIP"/>
    <property type="match status" value="1"/>
</dbReference>
<keyword evidence="9" id="KW-1185">Reference proteome</keyword>
<keyword evidence="4" id="KW-0539">Nucleus</keyword>
<dbReference type="InterPro" id="IPR036388">
    <property type="entry name" value="WH-like_DNA-bd_sf"/>
</dbReference>
<keyword evidence="5" id="KW-0469">Meiosis</keyword>
<feature type="coiled-coil region" evidence="6">
    <location>
        <begin position="88"/>
        <end position="122"/>
    </location>
</feature>
<dbReference type="GO" id="GO:0010774">
    <property type="term" value="P:meiotic strand invasion involved in reciprocal meiotic recombination"/>
    <property type="evidence" value="ECO:0007669"/>
    <property type="project" value="TreeGrafter"/>
</dbReference>
<evidence type="ECO:0000256" key="7">
    <source>
        <dbReference type="SAM" id="SignalP"/>
    </source>
</evidence>
<dbReference type="Gene3D" id="1.10.10.10">
    <property type="entry name" value="Winged helix-like DNA-binding domain superfamily/Winged helix DNA-binding domain"/>
    <property type="match status" value="1"/>
</dbReference>
<evidence type="ECO:0000313" key="9">
    <source>
        <dbReference type="Proteomes" id="UP000046393"/>
    </source>
</evidence>
<dbReference type="GO" id="GO:0003690">
    <property type="term" value="F:double-stranded DNA binding"/>
    <property type="evidence" value="ECO:0007669"/>
    <property type="project" value="TreeGrafter"/>
</dbReference>
<name>A0A0N5AP45_9BILA</name>
<reference evidence="10" key="1">
    <citation type="submission" date="2017-02" db="UniProtKB">
        <authorList>
            <consortium name="WormBaseParasite"/>
        </authorList>
    </citation>
    <scope>IDENTIFICATION</scope>
</reference>
<dbReference type="PANTHER" id="PTHR15938:SF0">
    <property type="entry name" value="HOMOLOGOUS-PAIRING PROTEIN 2 HOMOLOG"/>
    <property type="match status" value="1"/>
</dbReference>
<keyword evidence="3" id="KW-0233">DNA recombination</keyword>
<dbReference type="WBParaSite" id="SMUV_0000641001-mRNA-1">
    <property type="protein sequence ID" value="SMUV_0000641001-mRNA-1"/>
    <property type="gene ID" value="SMUV_0000641001"/>
</dbReference>
<dbReference type="PANTHER" id="PTHR15938">
    <property type="entry name" value="TBP-1 INTERACTING PROTEIN"/>
    <property type="match status" value="1"/>
</dbReference>
<dbReference type="GO" id="GO:0120230">
    <property type="term" value="F:recombinase activator activity"/>
    <property type="evidence" value="ECO:0007669"/>
    <property type="project" value="TreeGrafter"/>
</dbReference>
<evidence type="ECO:0000256" key="3">
    <source>
        <dbReference type="ARBA" id="ARBA00023172"/>
    </source>
</evidence>
<protein>
    <submittedName>
        <fullName evidence="10">TBPIP domain-containing protein</fullName>
    </submittedName>
</protein>
<organism evidence="9 10">
    <name type="scientific">Syphacia muris</name>
    <dbReference type="NCBI Taxonomy" id="451379"/>
    <lineage>
        <taxon>Eukaryota</taxon>
        <taxon>Metazoa</taxon>
        <taxon>Ecdysozoa</taxon>
        <taxon>Nematoda</taxon>
        <taxon>Chromadorea</taxon>
        <taxon>Rhabditida</taxon>
        <taxon>Spirurina</taxon>
        <taxon>Oxyuridomorpha</taxon>
        <taxon>Oxyuroidea</taxon>
        <taxon>Oxyuridae</taxon>
        <taxon>Syphacia</taxon>
    </lineage>
</organism>
<evidence type="ECO:0000256" key="4">
    <source>
        <dbReference type="ARBA" id="ARBA00023242"/>
    </source>
</evidence>
<proteinExistence type="inferred from homology"/>
<dbReference type="InterPro" id="IPR010776">
    <property type="entry name" value="Hop2_WH_dom"/>
</dbReference>
<comment type="subcellular location">
    <subcellularLocation>
        <location evidence="1">Nucleus</location>
    </subcellularLocation>
</comment>
<accession>A0A0N5AP45</accession>
<dbReference type="STRING" id="451379.A0A0N5AP45"/>
<feature type="signal peptide" evidence="7">
    <location>
        <begin position="1"/>
        <end position="21"/>
    </location>
</feature>
<dbReference type="GO" id="GO:0000709">
    <property type="term" value="P:meiotic joint molecule formation"/>
    <property type="evidence" value="ECO:0007669"/>
    <property type="project" value="TreeGrafter"/>
</dbReference>
<feature type="domain" description="Homologous-pairing protein 2 winged helix" evidence="8">
    <location>
        <begin position="16"/>
        <end position="74"/>
    </location>
</feature>
<evidence type="ECO:0000259" key="8">
    <source>
        <dbReference type="Pfam" id="PF07106"/>
    </source>
</evidence>
<evidence type="ECO:0000256" key="2">
    <source>
        <dbReference type="ARBA" id="ARBA00007922"/>
    </source>
</evidence>
<comment type="similarity">
    <text evidence="2">Belongs to the HOP2 family.</text>
</comment>
<evidence type="ECO:0000256" key="5">
    <source>
        <dbReference type="ARBA" id="ARBA00023254"/>
    </source>
</evidence>
<evidence type="ECO:0000256" key="1">
    <source>
        <dbReference type="ARBA" id="ARBA00004123"/>
    </source>
</evidence>
<dbReference type="Proteomes" id="UP000046393">
    <property type="component" value="Unplaced"/>
</dbReference>
<evidence type="ECO:0000313" key="10">
    <source>
        <dbReference type="WBParaSite" id="SMUV_0000641001-mRNA-1"/>
    </source>
</evidence>
<dbReference type="GO" id="GO:0000794">
    <property type="term" value="C:condensed nuclear chromosome"/>
    <property type="evidence" value="ECO:0007669"/>
    <property type="project" value="TreeGrafter"/>
</dbReference>
<keyword evidence="6" id="KW-0175">Coiled coil</keyword>
<sequence length="146" mass="16948">MFLCFFCFKITLFFTATKVITDYVVRENRPYSATDVFNNLHREYGKTLIVRCLDSAVSNEILREKTVSKQKIYFPNQDKLEVCEDAKLKEMDQLITEKNAALSTLTDEMKKLQNELKEVESSLSTAELPGEISRLESQVYFHILCN</sequence>
<dbReference type="GO" id="GO:0120231">
    <property type="term" value="C:DNA recombinase auxiliary factor complex"/>
    <property type="evidence" value="ECO:0007669"/>
    <property type="project" value="TreeGrafter"/>
</dbReference>